<sequence length="492" mass="55444">MADEAQDSSHPNGTTKMASERILEMDVGDAIELMDVIRDGRLCYIERPSHPLRSQNGPAPLDLFMQDNESITSSPVQLYIHKEKRPPRKFLTKVVLRDYGVLDVPWLSSSVRLRNATIEADEKNLTFEITEKSTGFGGFASCLVVQARELNEFTSWDTAFKELKLSDDDITYSACRNMKICEGSNSTVYYGKASDRGNSPIAVKVISRDTTPTPALVESFVGNRLMVIEKRMYPDSLVACRQVFHTPRETQLIMEYVPGPSLQKWLALNGPMNDNDAYQVFSQVLEAVQYLHSLGILHGGISTRSVLLCEANPTVIGPVKLIDFSMTSMKTEPSSDKFYPERELEEIKRCVWNNGFEGIPPEIWNDRPATLSNDFWGLGCLLYQMLIGPLPVGEAVGEPWDRGGKINHRSTLGEYAKLKRVDWMQEALFPADCEAASRISPNARSILFQLLRPEPNRRLDSGCINRHPWLTMSRTATGRRTARSFWPRVLMG</sequence>
<protein>
    <submittedName>
        <fullName evidence="3">Tyrosine protein pseudokinase</fullName>
    </submittedName>
</protein>
<dbReference type="Gramene" id="CDF41049">
    <property type="protein sequence ID" value="CDF41049"/>
    <property type="gene ID" value="CHC_T00009115001"/>
</dbReference>
<keyword evidence="3" id="KW-0418">Kinase</keyword>
<dbReference type="CDD" id="cd00180">
    <property type="entry name" value="PKc"/>
    <property type="match status" value="1"/>
</dbReference>
<keyword evidence="4" id="KW-1185">Reference proteome</keyword>
<dbReference type="GO" id="GO:0005524">
    <property type="term" value="F:ATP binding"/>
    <property type="evidence" value="ECO:0007669"/>
    <property type="project" value="InterPro"/>
</dbReference>
<dbReference type="EMBL" id="HG002301">
    <property type="protein sequence ID" value="CDF41049.1"/>
    <property type="molecule type" value="Genomic_DNA"/>
</dbReference>
<keyword evidence="3" id="KW-0808">Transferase</keyword>
<dbReference type="GeneID" id="17319080"/>
<dbReference type="PROSITE" id="PS50011">
    <property type="entry name" value="PROTEIN_KINASE_DOM"/>
    <property type="match status" value="1"/>
</dbReference>
<organism evidence="3 4">
    <name type="scientific">Chondrus crispus</name>
    <name type="common">Carrageen Irish moss</name>
    <name type="synonym">Polymorpha crispa</name>
    <dbReference type="NCBI Taxonomy" id="2769"/>
    <lineage>
        <taxon>Eukaryota</taxon>
        <taxon>Rhodophyta</taxon>
        <taxon>Florideophyceae</taxon>
        <taxon>Rhodymeniophycidae</taxon>
        <taxon>Gigartinales</taxon>
        <taxon>Gigartinaceae</taxon>
        <taxon>Chondrus</taxon>
    </lineage>
</organism>
<dbReference type="Proteomes" id="UP000012073">
    <property type="component" value="Unassembled WGS sequence"/>
</dbReference>
<accession>R7QSG0</accession>
<evidence type="ECO:0000259" key="2">
    <source>
        <dbReference type="PROSITE" id="PS50011"/>
    </source>
</evidence>
<feature type="domain" description="Protein kinase" evidence="2">
    <location>
        <begin position="174"/>
        <end position="470"/>
    </location>
</feature>
<dbReference type="STRING" id="2769.R7QSG0"/>
<dbReference type="InterPro" id="IPR000719">
    <property type="entry name" value="Prot_kinase_dom"/>
</dbReference>
<dbReference type="KEGG" id="ccp:CHC_T00009115001"/>
<dbReference type="GO" id="GO:0004672">
    <property type="term" value="F:protein kinase activity"/>
    <property type="evidence" value="ECO:0007669"/>
    <property type="project" value="InterPro"/>
</dbReference>
<evidence type="ECO:0000313" key="3">
    <source>
        <dbReference type="EMBL" id="CDF41049.1"/>
    </source>
</evidence>
<dbReference type="OrthoDB" id="1668230at2759"/>
<evidence type="ECO:0000256" key="1">
    <source>
        <dbReference type="SAM" id="MobiDB-lite"/>
    </source>
</evidence>
<dbReference type="Gene3D" id="1.10.510.10">
    <property type="entry name" value="Transferase(Phosphotransferase) domain 1"/>
    <property type="match status" value="1"/>
</dbReference>
<dbReference type="RefSeq" id="XP_005711343.1">
    <property type="nucleotide sequence ID" value="XM_005711286.1"/>
</dbReference>
<dbReference type="PANTHER" id="PTHR24347">
    <property type="entry name" value="SERINE/THREONINE-PROTEIN KINASE"/>
    <property type="match status" value="1"/>
</dbReference>
<dbReference type="Pfam" id="PF00069">
    <property type="entry name" value="Pkinase"/>
    <property type="match status" value="1"/>
</dbReference>
<evidence type="ECO:0000313" key="4">
    <source>
        <dbReference type="Proteomes" id="UP000012073"/>
    </source>
</evidence>
<name>R7QSG0_CHOCR</name>
<gene>
    <name evidence="3" type="ORF">CHC_T00009115001</name>
</gene>
<dbReference type="AlphaFoldDB" id="R7QSG0"/>
<feature type="region of interest" description="Disordered" evidence="1">
    <location>
        <begin position="1"/>
        <end position="20"/>
    </location>
</feature>
<proteinExistence type="predicted"/>
<feature type="compositionally biased region" description="Polar residues" evidence="1">
    <location>
        <begin position="8"/>
        <end position="17"/>
    </location>
</feature>
<reference evidence="4" key="1">
    <citation type="journal article" date="2013" name="Proc. Natl. Acad. Sci. U.S.A.">
        <title>Genome structure and metabolic features in the red seaweed Chondrus crispus shed light on evolution of the Archaeplastida.</title>
        <authorList>
            <person name="Collen J."/>
            <person name="Porcel B."/>
            <person name="Carre W."/>
            <person name="Ball S.G."/>
            <person name="Chaparro C."/>
            <person name="Tonon T."/>
            <person name="Barbeyron T."/>
            <person name="Michel G."/>
            <person name="Noel B."/>
            <person name="Valentin K."/>
            <person name="Elias M."/>
            <person name="Artiguenave F."/>
            <person name="Arun A."/>
            <person name="Aury J.M."/>
            <person name="Barbosa-Neto J.F."/>
            <person name="Bothwell J.H."/>
            <person name="Bouget F.Y."/>
            <person name="Brillet L."/>
            <person name="Cabello-Hurtado F."/>
            <person name="Capella-Gutierrez S."/>
            <person name="Charrier B."/>
            <person name="Cladiere L."/>
            <person name="Cock J.M."/>
            <person name="Coelho S.M."/>
            <person name="Colleoni C."/>
            <person name="Czjzek M."/>
            <person name="Da Silva C."/>
            <person name="Delage L."/>
            <person name="Denoeud F."/>
            <person name="Deschamps P."/>
            <person name="Dittami S.M."/>
            <person name="Gabaldon T."/>
            <person name="Gachon C.M."/>
            <person name="Groisillier A."/>
            <person name="Herve C."/>
            <person name="Jabbari K."/>
            <person name="Katinka M."/>
            <person name="Kloareg B."/>
            <person name="Kowalczyk N."/>
            <person name="Labadie K."/>
            <person name="Leblanc C."/>
            <person name="Lopez P.J."/>
            <person name="McLachlan D.H."/>
            <person name="Meslet-Cladiere L."/>
            <person name="Moustafa A."/>
            <person name="Nehr Z."/>
            <person name="Nyvall Collen P."/>
            <person name="Panaud O."/>
            <person name="Partensky F."/>
            <person name="Poulain J."/>
            <person name="Rensing S.A."/>
            <person name="Rousvoal S."/>
            <person name="Samson G."/>
            <person name="Symeonidi A."/>
            <person name="Weissenbach J."/>
            <person name="Zambounis A."/>
            <person name="Wincker P."/>
            <person name="Boyen C."/>
        </authorList>
    </citation>
    <scope>NUCLEOTIDE SEQUENCE [LARGE SCALE GENOMIC DNA]</scope>
    <source>
        <strain evidence="4">cv. Stackhouse</strain>
    </source>
</reference>
<dbReference type="PhylomeDB" id="R7QSG0"/>
<dbReference type="InterPro" id="IPR011009">
    <property type="entry name" value="Kinase-like_dom_sf"/>
</dbReference>
<dbReference type="SUPFAM" id="SSF56112">
    <property type="entry name" value="Protein kinase-like (PK-like)"/>
    <property type="match status" value="1"/>
</dbReference>